<keyword evidence="3" id="KW-0732">Signal</keyword>
<reference evidence="4 5" key="1">
    <citation type="submission" date="2016-07" db="EMBL/GenBank/DDBJ databases">
        <title>Pervasive Adenine N6-methylation of Active Genes in Fungi.</title>
        <authorList>
            <consortium name="DOE Joint Genome Institute"/>
            <person name="Mondo S.J."/>
            <person name="Dannebaum R.O."/>
            <person name="Kuo R.C."/>
            <person name="Labutti K."/>
            <person name="Haridas S."/>
            <person name="Kuo A."/>
            <person name="Salamov A."/>
            <person name="Ahrendt S.R."/>
            <person name="Lipzen A."/>
            <person name="Sullivan W."/>
            <person name="Andreopoulos W.B."/>
            <person name="Clum A."/>
            <person name="Lindquist E."/>
            <person name="Daum C."/>
            <person name="Ramamoorthy G.K."/>
            <person name="Gryganskyi A."/>
            <person name="Culley D."/>
            <person name="Magnuson J.K."/>
            <person name="James T.Y."/>
            <person name="O'Malley M.A."/>
            <person name="Stajich J.E."/>
            <person name="Spatafora J.W."/>
            <person name="Visel A."/>
            <person name="Grigoriev I.V."/>
        </authorList>
    </citation>
    <scope>NUCLEOTIDE SEQUENCE [LARGE SCALE GENOMIC DNA]</scope>
    <source>
        <strain evidence="4 5">NRRL 1336</strain>
    </source>
</reference>
<dbReference type="AlphaFoldDB" id="A0A1X2ITB4"/>
<feature type="compositionally biased region" description="Basic and acidic residues" evidence="1">
    <location>
        <begin position="150"/>
        <end position="159"/>
    </location>
</feature>
<keyword evidence="2" id="KW-0812">Transmembrane</keyword>
<feature type="transmembrane region" description="Helical" evidence="2">
    <location>
        <begin position="183"/>
        <end position="203"/>
    </location>
</feature>
<protein>
    <recommendedName>
        <fullName evidence="6">Extracellular membrane protein CFEM domain-containing protein</fullName>
    </recommendedName>
</protein>
<keyword evidence="2" id="KW-1133">Transmembrane helix</keyword>
<dbReference type="Proteomes" id="UP000193560">
    <property type="component" value="Unassembled WGS sequence"/>
</dbReference>
<evidence type="ECO:0000313" key="4">
    <source>
        <dbReference type="EMBL" id="ORZ22003.1"/>
    </source>
</evidence>
<proteinExistence type="predicted"/>
<feature type="chain" id="PRO_5012710581" description="Extracellular membrane protein CFEM domain-containing protein" evidence="3">
    <location>
        <begin position="20"/>
        <end position="204"/>
    </location>
</feature>
<keyword evidence="2" id="KW-0472">Membrane</keyword>
<gene>
    <name evidence="4" type="ORF">BCR42DRAFT_487620</name>
</gene>
<evidence type="ECO:0000256" key="2">
    <source>
        <dbReference type="SAM" id="Phobius"/>
    </source>
</evidence>
<sequence length="204" mass="21695">MKFLFAFATALISHQVLFAAATCKCNSNDVACAQSCADNMFSCLQGCTTNEMDSCTNACLTKNWPVSENNEPMRAPLALAKRDEIPAEDDMGVSLAGSEASLSSHHGEEGREGEGRGGHGGNHGSHGSKKDGPEPGFMGGDSHPPMMPEPPREEFRRDNDMHGDFNKGKEGFQHHNMAASTNVFTIGTTATMALTVMGAFLVAV</sequence>
<comment type="caution">
    <text evidence="4">The sequence shown here is derived from an EMBL/GenBank/DDBJ whole genome shotgun (WGS) entry which is preliminary data.</text>
</comment>
<keyword evidence="5" id="KW-1185">Reference proteome</keyword>
<accession>A0A1X2ITB4</accession>
<feature type="region of interest" description="Disordered" evidence="1">
    <location>
        <begin position="98"/>
        <end position="159"/>
    </location>
</feature>
<evidence type="ECO:0000256" key="3">
    <source>
        <dbReference type="SAM" id="SignalP"/>
    </source>
</evidence>
<feature type="compositionally biased region" description="Basic and acidic residues" evidence="1">
    <location>
        <begin position="105"/>
        <end position="117"/>
    </location>
</feature>
<dbReference type="EMBL" id="MCGE01000004">
    <property type="protein sequence ID" value="ORZ22003.1"/>
    <property type="molecule type" value="Genomic_DNA"/>
</dbReference>
<evidence type="ECO:0008006" key="6">
    <source>
        <dbReference type="Google" id="ProtNLM"/>
    </source>
</evidence>
<feature type="signal peptide" evidence="3">
    <location>
        <begin position="1"/>
        <end position="19"/>
    </location>
</feature>
<name>A0A1X2ITB4_9FUNG</name>
<evidence type="ECO:0000256" key="1">
    <source>
        <dbReference type="SAM" id="MobiDB-lite"/>
    </source>
</evidence>
<evidence type="ECO:0000313" key="5">
    <source>
        <dbReference type="Proteomes" id="UP000193560"/>
    </source>
</evidence>
<organism evidence="4 5">
    <name type="scientific">Absidia repens</name>
    <dbReference type="NCBI Taxonomy" id="90262"/>
    <lineage>
        <taxon>Eukaryota</taxon>
        <taxon>Fungi</taxon>
        <taxon>Fungi incertae sedis</taxon>
        <taxon>Mucoromycota</taxon>
        <taxon>Mucoromycotina</taxon>
        <taxon>Mucoromycetes</taxon>
        <taxon>Mucorales</taxon>
        <taxon>Cunninghamellaceae</taxon>
        <taxon>Absidia</taxon>
    </lineage>
</organism>